<evidence type="ECO:0000259" key="3">
    <source>
        <dbReference type="Pfam" id="PF00735"/>
    </source>
</evidence>
<name>A0A179FSQ9_METCM</name>
<feature type="compositionally biased region" description="Polar residues" evidence="2">
    <location>
        <begin position="108"/>
        <end position="118"/>
    </location>
</feature>
<dbReference type="Gene3D" id="3.40.50.300">
    <property type="entry name" value="P-loop containing nucleotide triphosphate hydrolases"/>
    <property type="match status" value="2"/>
</dbReference>
<dbReference type="EMBL" id="LSBJ02000003">
    <property type="protein sequence ID" value="OAQ68240.2"/>
    <property type="molecule type" value="Genomic_DNA"/>
</dbReference>
<dbReference type="GO" id="GO:0051301">
    <property type="term" value="P:cell division"/>
    <property type="evidence" value="ECO:0007669"/>
    <property type="project" value="UniProtKB-KW"/>
</dbReference>
<dbReference type="InterPro" id="IPR030379">
    <property type="entry name" value="G_SEPTIN_dom"/>
</dbReference>
<accession>A0A179FSQ9</accession>
<dbReference type="AlphaFoldDB" id="A0A179FSQ9"/>
<feature type="compositionally biased region" description="Polar residues" evidence="2">
    <location>
        <begin position="53"/>
        <end position="65"/>
    </location>
</feature>
<dbReference type="GeneID" id="28847837"/>
<dbReference type="SUPFAM" id="SSF52540">
    <property type="entry name" value="P-loop containing nucleoside triphosphate hydrolases"/>
    <property type="match status" value="1"/>
</dbReference>
<dbReference type="RefSeq" id="XP_022284473.1">
    <property type="nucleotide sequence ID" value="XM_022428404.1"/>
</dbReference>
<comment type="caution">
    <text evidence="4">The sequence shown here is derived from an EMBL/GenBank/DDBJ whole genome shotgun (WGS) entry which is preliminary data.</text>
</comment>
<dbReference type="STRING" id="1380566.A0A179FSQ9"/>
<feature type="region of interest" description="Disordered" evidence="2">
    <location>
        <begin position="42"/>
        <end position="138"/>
    </location>
</feature>
<keyword evidence="1" id="KW-0547">Nucleotide-binding</keyword>
<keyword evidence="1" id="KW-0342">GTP-binding</keyword>
<keyword evidence="5" id="KW-1185">Reference proteome</keyword>
<evidence type="ECO:0000256" key="2">
    <source>
        <dbReference type="SAM" id="MobiDB-lite"/>
    </source>
</evidence>
<feature type="region of interest" description="Disordered" evidence="2">
    <location>
        <begin position="511"/>
        <end position="540"/>
    </location>
</feature>
<feature type="compositionally biased region" description="Polar residues" evidence="2">
    <location>
        <begin position="1"/>
        <end position="10"/>
    </location>
</feature>
<comment type="similarity">
    <text evidence="1">Belongs to the TRAFAC class TrmE-Era-EngA-EngB-Septin-like GTPase superfamily. Septin GTPase family.</text>
</comment>
<dbReference type="InterPro" id="IPR027417">
    <property type="entry name" value="P-loop_NTPase"/>
</dbReference>
<keyword evidence="4" id="KW-0132">Cell division</keyword>
<dbReference type="Pfam" id="PF00735">
    <property type="entry name" value="Septin"/>
    <property type="match status" value="1"/>
</dbReference>
<reference evidence="4 5" key="1">
    <citation type="journal article" date="2016" name="PLoS Pathog.">
        <title>Biosynthesis of antibiotic leucinostatins in bio-control fungus Purpureocillium lilacinum and their inhibition on phytophthora revealed by genome mining.</title>
        <authorList>
            <person name="Wang G."/>
            <person name="Liu Z."/>
            <person name="Lin R."/>
            <person name="Li E."/>
            <person name="Mao Z."/>
            <person name="Ling J."/>
            <person name="Yang Y."/>
            <person name="Yin W.B."/>
            <person name="Xie B."/>
        </authorList>
    </citation>
    <scope>NUCLEOTIDE SEQUENCE [LARGE SCALE GENOMIC DNA]</scope>
    <source>
        <strain evidence="4">170</strain>
    </source>
</reference>
<sequence length="540" mass="58857">MRPLPSTSSRNQHHDDSDTLSQQTPVASLDCFITTEAGIIGDYSGQRPMETRPTLQNHTQKQGVSPTMPAPCGHIPSSVGSSNAEHEKSSRPLTPVLSDNAGLFGPDSANSTPSSPGGLSSVAMSEDPHSLSASFSDLPLSHSPLPDISSSSPRAITPQLVMPSLTVPQRRPFSETGRSLGKLKILVTGRQGIGKTSLILAIAQSSTHIVHMDAMDTASTTQVKDVYASTRPVPWWRTDLDHGMARRRQSLTSDGVLDRNICFVDCPDREVDVQHHSPAVEYVESHLARLLNKPINDTDLGPTHHDLECMRHLEDSTNVIPLLARADELSTNGRLAAQTKILQDIQAAGLNCFSFSAPGDTRDSPHINAISSATRADYDTVDASILMSSDYLPPLVLTDLNDLIAKTLSMEGSTWLRHSAACKAIKWLRRQRRQGGLSYSPLGCGVMSSISGISHGQLTNRSHNRQHWDRIEMSSWAEGLRQSLATERSNQSWQHNSKTMSLTQRHLNVTKHRRGYPSASRTMAPASAMSHEDPLGLLQL</sequence>
<feature type="region of interest" description="Disordered" evidence="2">
    <location>
        <begin position="1"/>
        <end position="23"/>
    </location>
</feature>
<evidence type="ECO:0000256" key="1">
    <source>
        <dbReference type="RuleBase" id="RU004560"/>
    </source>
</evidence>
<evidence type="ECO:0000313" key="4">
    <source>
        <dbReference type="EMBL" id="OAQ68240.2"/>
    </source>
</evidence>
<evidence type="ECO:0000313" key="5">
    <source>
        <dbReference type="Proteomes" id="UP000078397"/>
    </source>
</evidence>
<proteinExistence type="inferred from homology"/>
<feature type="domain" description="Septin-type G" evidence="3">
    <location>
        <begin position="305"/>
        <end position="358"/>
    </location>
</feature>
<keyword evidence="4" id="KW-0131">Cell cycle</keyword>
<gene>
    <name evidence="4" type="ORF">VFPPC_04497</name>
</gene>
<dbReference type="Proteomes" id="UP000078397">
    <property type="component" value="Unassembled WGS sequence"/>
</dbReference>
<dbReference type="GO" id="GO:0005525">
    <property type="term" value="F:GTP binding"/>
    <property type="evidence" value="ECO:0007669"/>
    <property type="project" value="UniProtKB-KW"/>
</dbReference>
<dbReference type="KEGG" id="pchm:VFPPC_04497"/>
<protein>
    <submittedName>
        <fullName evidence="4">Cell division/GTP binding protein</fullName>
    </submittedName>
</protein>
<organism evidence="4 5">
    <name type="scientific">Pochonia chlamydosporia 170</name>
    <dbReference type="NCBI Taxonomy" id="1380566"/>
    <lineage>
        <taxon>Eukaryota</taxon>
        <taxon>Fungi</taxon>
        <taxon>Dikarya</taxon>
        <taxon>Ascomycota</taxon>
        <taxon>Pezizomycotina</taxon>
        <taxon>Sordariomycetes</taxon>
        <taxon>Hypocreomycetidae</taxon>
        <taxon>Hypocreales</taxon>
        <taxon>Clavicipitaceae</taxon>
        <taxon>Pochonia</taxon>
    </lineage>
</organism>
<dbReference type="OrthoDB" id="4150765at2759"/>